<feature type="transmembrane region" description="Helical" evidence="1">
    <location>
        <begin position="372"/>
        <end position="390"/>
    </location>
</feature>
<sequence>MSILTKEKIQKLNLFQSYASSTNENHGYYEILSTRLYLITLTLSVIIIALYTSLIDRTQLVTIKSPITSDQYTTLYQQHSQTLTCPCTTISITYEKFIHLSPTYHQICSSQFISDDWYQYITESMSNIYYFENDDFRNRASAFFQMLQVLCQSTNETIQDSLVVFNSTQLVNDKLIPQQLFQIQAESYINLFIETTTNTYKRSLQIIRDTTQSSALVAYGSSVTYLSAYQSVQITPNILYNDSNEPCSCRNTAGCIQQAKLYDYLSPFTMSVTGIYFSCYVLESVLRSTLECFYNQACFIELNLLINPDDPSNFSILNSTQPSSQYQPTTVIQEIINNLMTEQWNFNVSFESYYQQCQPSECHYTYIEKFDYLYTITTILGLIGGMSTILSKLIPFLIIIVNPHIFPFFRKLYKKYKQRQNQIKPTTITSTIVENYNNINVIDEQLATNSVSKKQSTTTISKWKKYLIHSITCLIIIVLILASTIVFAMKQGTSTSMRTAQSTMMMTTTGTVRVTTTKKSSDTTTITATTSNIFKVKAVLNNGVLNIALGKWLDTNNSVHWPNGLLPVVYGINTKVLTTTKITAYEVMFGQRPRSDSDF</sequence>
<accession>A0A814LZU4</accession>
<reference evidence="2" key="1">
    <citation type="submission" date="2021-02" db="EMBL/GenBank/DDBJ databases">
        <authorList>
            <person name="Nowell W R."/>
        </authorList>
    </citation>
    <scope>NUCLEOTIDE SEQUENCE</scope>
</reference>
<evidence type="ECO:0000313" key="3">
    <source>
        <dbReference type="EMBL" id="CAF3839012.1"/>
    </source>
</evidence>
<keyword evidence="1" id="KW-1133">Transmembrane helix</keyword>
<dbReference type="Proteomes" id="UP000681722">
    <property type="component" value="Unassembled WGS sequence"/>
</dbReference>
<name>A0A814LZU4_9BILA</name>
<keyword evidence="1" id="KW-0812">Transmembrane</keyword>
<dbReference type="EMBL" id="CAJOBC010004741">
    <property type="protein sequence ID" value="CAF3839012.1"/>
    <property type="molecule type" value="Genomic_DNA"/>
</dbReference>
<evidence type="ECO:0000313" key="4">
    <source>
        <dbReference type="Proteomes" id="UP000663829"/>
    </source>
</evidence>
<evidence type="ECO:0000313" key="2">
    <source>
        <dbReference type="EMBL" id="CAF1072016.1"/>
    </source>
</evidence>
<gene>
    <name evidence="2" type="ORF">GPM918_LOCUS17324</name>
    <name evidence="3" type="ORF">SRO942_LOCUS17323</name>
</gene>
<dbReference type="AlphaFoldDB" id="A0A814LZU4"/>
<feature type="transmembrane region" description="Helical" evidence="1">
    <location>
        <begin position="36"/>
        <end position="55"/>
    </location>
</feature>
<evidence type="ECO:0008006" key="5">
    <source>
        <dbReference type="Google" id="ProtNLM"/>
    </source>
</evidence>
<proteinExistence type="predicted"/>
<dbReference type="EMBL" id="CAJNOQ010004741">
    <property type="protein sequence ID" value="CAF1072016.1"/>
    <property type="molecule type" value="Genomic_DNA"/>
</dbReference>
<keyword evidence="1" id="KW-0472">Membrane</keyword>
<keyword evidence="4" id="KW-1185">Reference proteome</keyword>
<organism evidence="2 4">
    <name type="scientific">Didymodactylos carnosus</name>
    <dbReference type="NCBI Taxonomy" id="1234261"/>
    <lineage>
        <taxon>Eukaryota</taxon>
        <taxon>Metazoa</taxon>
        <taxon>Spiralia</taxon>
        <taxon>Gnathifera</taxon>
        <taxon>Rotifera</taxon>
        <taxon>Eurotatoria</taxon>
        <taxon>Bdelloidea</taxon>
        <taxon>Philodinida</taxon>
        <taxon>Philodinidae</taxon>
        <taxon>Didymodactylos</taxon>
    </lineage>
</organism>
<feature type="transmembrane region" description="Helical" evidence="1">
    <location>
        <begin position="466"/>
        <end position="489"/>
    </location>
</feature>
<comment type="caution">
    <text evidence="2">The sequence shown here is derived from an EMBL/GenBank/DDBJ whole genome shotgun (WGS) entry which is preliminary data.</text>
</comment>
<protein>
    <recommendedName>
        <fullName evidence="5">Transmembrane protein</fullName>
    </recommendedName>
</protein>
<dbReference type="Proteomes" id="UP000663829">
    <property type="component" value="Unassembled WGS sequence"/>
</dbReference>
<evidence type="ECO:0000256" key="1">
    <source>
        <dbReference type="SAM" id="Phobius"/>
    </source>
</evidence>